<accession>A0A6N4R4H3</accession>
<protein>
    <submittedName>
        <fullName evidence="1">Uncharacterized protein</fullName>
    </submittedName>
</protein>
<dbReference type="AlphaFoldDB" id="A0A6N4R4H3"/>
<name>A0A6N4R4H3_BLAVI</name>
<evidence type="ECO:0000313" key="2">
    <source>
        <dbReference type="Proteomes" id="UP000320948"/>
    </source>
</evidence>
<organism evidence="1 2">
    <name type="scientific">Blastochloris viridis</name>
    <name type="common">Rhodopseudomonas viridis</name>
    <dbReference type="NCBI Taxonomy" id="1079"/>
    <lineage>
        <taxon>Bacteria</taxon>
        <taxon>Pseudomonadati</taxon>
        <taxon>Pseudomonadota</taxon>
        <taxon>Alphaproteobacteria</taxon>
        <taxon>Hyphomicrobiales</taxon>
        <taxon>Blastochloridaceae</taxon>
        <taxon>Blastochloris</taxon>
    </lineage>
</organism>
<proteinExistence type="predicted"/>
<sequence length="76" mass="8848">MPRTRLKRPKARIQFGFLFDDAHHVPLKFQVLSAITGLYQHELALEAFNDLFEKYGHLLKNIDKQIVSANKQLTAR</sequence>
<dbReference type="Proteomes" id="UP000320948">
    <property type="component" value="Unassembled WGS sequence"/>
</dbReference>
<dbReference type="EMBL" id="VAFM01000001">
    <property type="protein sequence ID" value="TKW61713.1"/>
    <property type="molecule type" value="Genomic_DNA"/>
</dbReference>
<reference evidence="1 2" key="1">
    <citation type="journal article" date="2017" name="Nat. Commun.">
        <title>In situ click chemistry generation of cyclooxygenase-2 inhibitors.</title>
        <authorList>
            <person name="Bhardwaj A."/>
            <person name="Kaur J."/>
            <person name="Wuest M."/>
            <person name="Wuest F."/>
        </authorList>
    </citation>
    <scope>NUCLEOTIDE SEQUENCE [LARGE SCALE GENOMIC DNA]</scope>
    <source>
        <strain evidence="1">S2_018_000_R2_106</strain>
    </source>
</reference>
<comment type="caution">
    <text evidence="1">The sequence shown here is derived from an EMBL/GenBank/DDBJ whole genome shotgun (WGS) entry which is preliminary data.</text>
</comment>
<evidence type="ECO:0000313" key="1">
    <source>
        <dbReference type="EMBL" id="TKW61713.1"/>
    </source>
</evidence>
<gene>
    <name evidence="1" type="ORF">DI628_03560</name>
</gene>